<sequence length="83" mass="9710">MTGKLDTLPVKSTIFATLFCGLYSLAEYETARCHDSDLKQLARLDGHRFATRFHFPPRITYTRPNAVNDRRKKPKQKQTKHFK</sequence>
<dbReference type="GeneID" id="87822848"/>
<accession>A0AAN6Z6T1</accession>
<feature type="compositionally biased region" description="Basic residues" evidence="1">
    <location>
        <begin position="70"/>
        <end position="83"/>
    </location>
</feature>
<feature type="region of interest" description="Disordered" evidence="1">
    <location>
        <begin position="60"/>
        <end position="83"/>
    </location>
</feature>
<proteinExistence type="predicted"/>
<dbReference type="AlphaFoldDB" id="A0AAN6Z6T1"/>
<name>A0AAN6Z6T1_9PEZI</name>
<evidence type="ECO:0000313" key="2">
    <source>
        <dbReference type="EMBL" id="KAK4126728.1"/>
    </source>
</evidence>
<dbReference type="Proteomes" id="UP001302602">
    <property type="component" value="Unassembled WGS sequence"/>
</dbReference>
<protein>
    <submittedName>
        <fullName evidence="2">Uncharacterized protein</fullName>
    </submittedName>
</protein>
<gene>
    <name evidence="2" type="ORF">N657DRAFT_174035</name>
</gene>
<evidence type="ECO:0000256" key="1">
    <source>
        <dbReference type="SAM" id="MobiDB-lite"/>
    </source>
</evidence>
<dbReference type="EMBL" id="MU853224">
    <property type="protein sequence ID" value="KAK4126728.1"/>
    <property type="molecule type" value="Genomic_DNA"/>
</dbReference>
<evidence type="ECO:0000313" key="3">
    <source>
        <dbReference type="Proteomes" id="UP001302602"/>
    </source>
</evidence>
<keyword evidence="3" id="KW-1185">Reference proteome</keyword>
<reference evidence="2" key="1">
    <citation type="journal article" date="2023" name="Mol. Phylogenet. Evol.">
        <title>Genome-scale phylogeny and comparative genomics of the fungal order Sordariales.</title>
        <authorList>
            <person name="Hensen N."/>
            <person name="Bonometti L."/>
            <person name="Westerberg I."/>
            <person name="Brannstrom I.O."/>
            <person name="Guillou S."/>
            <person name="Cros-Aarteil S."/>
            <person name="Calhoun S."/>
            <person name="Haridas S."/>
            <person name="Kuo A."/>
            <person name="Mondo S."/>
            <person name="Pangilinan J."/>
            <person name="Riley R."/>
            <person name="LaButti K."/>
            <person name="Andreopoulos B."/>
            <person name="Lipzen A."/>
            <person name="Chen C."/>
            <person name="Yan M."/>
            <person name="Daum C."/>
            <person name="Ng V."/>
            <person name="Clum A."/>
            <person name="Steindorff A."/>
            <person name="Ohm R.A."/>
            <person name="Martin F."/>
            <person name="Silar P."/>
            <person name="Natvig D.O."/>
            <person name="Lalanne C."/>
            <person name="Gautier V."/>
            <person name="Ament-Velasquez S.L."/>
            <person name="Kruys A."/>
            <person name="Hutchinson M.I."/>
            <person name="Powell A.J."/>
            <person name="Barry K."/>
            <person name="Miller A.N."/>
            <person name="Grigoriev I.V."/>
            <person name="Debuchy R."/>
            <person name="Gladieux P."/>
            <person name="Hiltunen Thoren M."/>
            <person name="Johannesson H."/>
        </authorList>
    </citation>
    <scope>NUCLEOTIDE SEQUENCE</scope>
    <source>
        <strain evidence="2">CBS 731.68</strain>
    </source>
</reference>
<reference evidence="2" key="2">
    <citation type="submission" date="2023-05" db="EMBL/GenBank/DDBJ databases">
        <authorList>
            <consortium name="Lawrence Berkeley National Laboratory"/>
            <person name="Steindorff A."/>
            <person name="Hensen N."/>
            <person name="Bonometti L."/>
            <person name="Westerberg I."/>
            <person name="Brannstrom I.O."/>
            <person name="Guillou S."/>
            <person name="Cros-Aarteil S."/>
            <person name="Calhoun S."/>
            <person name="Haridas S."/>
            <person name="Kuo A."/>
            <person name="Mondo S."/>
            <person name="Pangilinan J."/>
            <person name="Riley R."/>
            <person name="Labutti K."/>
            <person name="Andreopoulos B."/>
            <person name="Lipzen A."/>
            <person name="Chen C."/>
            <person name="Yanf M."/>
            <person name="Daum C."/>
            <person name="Ng V."/>
            <person name="Clum A."/>
            <person name="Ohm R."/>
            <person name="Martin F."/>
            <person name="Silar P."/>
            <person name="Natvig D."/>
            <person name="Lalanne C."/>
            <person name="Gautier V."/>
            <person name="Ament-Velasquez S.L."/>
            <person name="Kruys A."/>
            <person name="Hutchinson M.I."/>
            <person name="Powell A.J."/>
            <person name="Barry K."/>
            <person name="Miller A.N."/>
            <person name="Grigoriev I.V."/>
            <person name="Debuchy R."/>
            <person name="Gladieux P."/>
            <person name="Thoren M.H."/>
            <person name="Johannesson H."/>
        </authorList>
    </citation>
    <scope>NUCLEOTIDE SEQUENCE</scope>
    <source>
        <strain evidence="2">CBS 731.68</strain>
    </source>
</reference>
<dbReference type="RefSeq" id="XP_062650499.1">
    <property type="nucleotide sequence ID" value="XM_062786082.1"/>
</dbReference>
<organism evidence="2 3">
    <name type="scientific">Parathielavia appendiculata</name>
    <dbReference type="NCBI Taxonomy" id="2587402"/>
    <lineage>
        <taxon>Eukaryota</taxon>
        <taxon>Fungi</taxon>
        <taxon>Dikarya</taxon>
        <taxon>Ascomycota</taxon>
        <taxon>Pezizomycotina</taxon>
        <taxon>Sordariomycetes</taxon>
        <taxon>Sordariomycetidae</taxon>
        <taxon>Sordariales</taxon>
        <taxon>Chaetomiaceae</taxon>
        <taxon>Parathielavia</taxon>
    </lineage>
</organism>
<comment type="caution">
    <text evidence="2">The sequence shown here is derived from an EMBL/GenBank/DDBJ whole genome shotgun (WGS) entry which is preliminary data.</text>
</comment>